<keyword evidence="1" id="KW-0695">RNA-directed DNA polymerase</keyword>
<organism evidence="1">
    <name type="scientific">mine drainage metagenome</name>
    <dbReference type="NCBI Taxonomy" id="410659"/>
    <lineage>
        <taxon>unclassified sequences</taxon>
        <taxon>metagenomes</taxon>
        <taxon>ecological metagenomes</taxon>
    </lineage>
</organism>
<dbReference type="AlphaFoldDB" id="T1BHZ5"/>
<evidence type="ECO:0000313" key="1">
    <source>
        <dbReference type="EMBL" id="EQD69277.1"/>
    </source>
</evidence>
<dbReference type="GO" id="GO:0003964">
    <property type="term" value="F:RNA-directed DNA polymerase activity"/>
    <property type="evidence" value="ECO:0007669"/>
    <property type="project" value="UniProtKB-KW"/>
</dbReference>
<name>T1BHZ5_9ZZZZ</name>
<proteinExistence type="predicted"/>
<comment type="caution">
    <text evidence="1">The sequence shown here is derived from an EMBL/GenBank/DDBJ whole genome shotgun (WGS) entry which is preliminary data.</text>
</comment>
<keyword evidence="1" id="KW-0808">Transferase</keyword>
<feature type="non-terminal residue" evidence="1">
    <location>
        <position position="94"/>
    </location>
</feature>
<gene>
    <name evidence="1" type="ORF">B2A_00130</name>
</gene>
<reference evidence="1" key="1">
    <citation type="submission" date="2013-08" db="EMBL/GenBank/DDBJ databases">
        <authorList>
            <person name="Mendez C."/>
            <person name="Richter M."/>
            <person name="Ferrer M."/>
            <person name="Sanchez J."/>
        </authorList>
    </citation>
    <scope>NUCLEOTIDE SEQUENCE</scope>
</reference>
<dbReference type="EMBL" id="AUZZ01000097">
    <property type="protein sequence ID" value="EQD69277.1"/>
    <property type="molecule type" value="Genomic_DNA"/>
</dbReference>
<protein>
    <submittedName>
        <fullName evidence="1">RNA-directed DNA polymerase (Reverse transcriptase)</fullName>
    </submittedName>
</protein>
<keyword evidence="1" id="KW-0548">Nucleotidyltransferase</keyword>
<reference evidence="1" key="2">
    <citation type="journal article" date="2014" name="ISME J.">
        <title>Microbial stratification in low pH oxic and suboxic macroscopic growths along an acid mine drainage.</title>
        <authorList>
            <person name="Mendez-Garcia C."/>
            <person name="Mesa V."/>
            <person name="Sprenger R.R."/>
            <person name="Richter M."/>
            <person name="Diez M.S."/>
            <person name="Solano J."/>
            <person name="Bargiela R."/>
            <person name="Golyshina O.V."/>
            <person name="Manteca A."/>
            <person name="Ramos J.L."/>
            <person name="Gallego J.R."/>
            <person name="Llorente I."/>
            <person name="Martins Dos Santos V.A."/>
            <person name="Jensen O.N."/>
            <person name="Pelaez A.I."/>
            <person name="Sanchez J."/>
            <person name="Ferrer M."/>
        </authorList>
    </citation>
    <scope>NUCLEOTIDE SEQUENCE</scope>
</reference>
<sequence>MQECKLQMHPEKSGVVCCKIANRRGSYPRIQFTFLGYTFRPRRTKLRNGKAWTGFLPAVSAAAIQRMNRTIREWHLPRQNLRQLERAGYAIQCH</sequence>
<accession>T1BHZ5</accession>